<accession>A0A9W8K2J4</accession>
<dbReference type="OrthoDB" id="2498029at2759"/>
<keyword evidence="1" id="KW-0378">Hydrolase</keyword>
<name>A0A9W8K2J4_9AGAR</name>
<evidence type="ECO:0000259" key="2">
    <source>
        <dbReference type="Pfam" id="PF12146"/>
    </source>
</evidence>
<dbReference type="InterPro" id="IPR050261">
    <property type="entry name" value="FrsA_esterase"/>
</dbReference>
<evidence type="ECO:0000313" key="4">
    <source>
        <dbReference type="Proteomes" id="UP001148786"/>
    </source>
</evidence>
<evidence type="ECO:0000313" key="3">
    <source>
        <dbReference type="EMBL" id="KAJ3510251.1"/>
    </source>
</evidence>
<dbReference type="InterPro" id="IPR029058">
    <property type="entry name" value="AB_hydrolase_fold"/>
</dbReference>
<dbReference type="PANTHER" id="PTHR22946">
    <property type="entry name" value="DIENELACTONE HYDROLASE DOMAIN-CONTAINING PROTEIN-RELATED"/>
    <property type="match status" value="1"/>
</dbReference>
<dbReference type="Gene3D" id="3.40.50.1820">
    <property type="entry name" value="alpha/beta hydrolase"/>
    <property type="match status" value="1"/>
</dbReference>
<feature type="domain" description="Serine aminopeptidase S33" evidence="2">
    <location>
        <begin position="5"/>
        <end position="95"/>
    </location>
</feature>
<organism evidence="3 4">
    <name type="scientific">Agrocybe chaxingu</name>
    <dbReference type="NCBI Taxonomy" id="84603"/>
    <lineage>
        <taxon>Eukaryota</taxon>
        <taxon>Fungi</taxon>
        <taxon>Dikarya</taxon>
        <taxon>Basidiomycota</taxon>
        <taxon>Agaricomycotina</taxon>
        <taxon>Agaricomycetes</taxon>
        <taxon>Agaricomycetidae</taxon>
        <taxon>Agaricales</taxon>
        <taxon>Agaricineae</taxon>
        <taxon>Strophariaceae</taxon>
        <taxon>Agrocybe</taxon>
    </lineage>
</organism>
<dbReference type="Pfam" id="PF12146">
    <property type="entry name" value="Hydrolase_4"/>
    <property type="match status" value="1"/>
</dbReference>
<sequence>MLQDAYAEAFASSGYACLLFDYRRWGTSDGTPRNIIDISEQLDDYKAVIKYARQNSEEYDGSRVVLWGTSFSGGHVIRLGTDVRPSLLSLISHQPPHQAPFFSPAKPLPLRDNRLQPVRRGRIPTTFNFGPVKTSAYVLAGIVKQLFGAFGLSKPVYISSADRPGEAAMTTPGWLERVKSMAPEEQHVYFILRF</sequence>
<dbReference type="Proteomes" id="UP001148786">
    <property type="component" value="Unassembled WGS sequence"/>
</dbReference>
<reference evidence="3" key="1">
    <citation type="submission" date="2022-07" db="EMBL/GenBank/DDBJ databases">
        <title>Genome Sequence of Agrocybe chaxingu.</title>
        <authorList>
            <person name="Buettner E."/>
        </authorList>
    </citation>
    <scope>NUCLEOTIDE SEQUENCE</scope>
    <source>
        <strain evidence="3">MP-N11</strain>
    </source>
</reference>
<dbReference type="GO" id="GO:0016788">
    <property type="term" value="F:hydrolase activity, acting on ester bonds"/>
    <property type="evidence" value="ECO:0007669"/>
    <property type="project" value="UniProtKB-ARBA"/>
</dbReference>
<dbReference type="AlphaFoldDB" id="A0A9W8K2J4"/>
<proteinExistence type="predicted"/>
<dbReference type="PANTHER" id="PTHR22946:SF9">
    <property type="entry name" value="POLYKETIDE TRANSFERASE AF380"/>
    <property type="match status" value="1"/>
</dbReference>
<evidence type="ECO:0000256" key="1">
    <source>
        <dbReference type="ARBA" id="ARBA00022801"/>
    </source>
</evidence>
<keyword evidence="4" id="KW-1185">Reference proteome</keyword>
<protein>
    <recommendedName>
        <fullName evidence="2">Serine aminopeptidase S33 domain-containing protein</fullName>
    </recommendedName>
</protein>
<dbReference type="InterPro" id="IPR022742">
    <property type="entry name" value="Hydrolase_4"/>
</dbReference>
<dbReference type="EMBL" id="JANKHO010000413">
    <property type="protein sequence ID" value="KAJ3510251.1"/>
    <property type="molecule type" value="Genomic_DNA"/>
</dbReference>
<gene>
    <name evidence="3" type="ORF">NLJ89_g4785</name>
</gene>
<dbReference type="SUPFAM" id="SSF53474">
    <property type="entry name" value="alpha/beta-Hydrolases"/>
    <property type="match status" value="1"/>
</dbReference>
<comment type="caution">
    <text evidence="3">The sequence shown here is derived from an EMBL/GenBank/DDBJ whole genome shotgun (WGS) entry which is preliminary data.</text>
</comment>